<evidence type="ECO:0000313" key="1">
    <source>
        <dbReference type="EMBL" id="DAD91517.1"/>
    </source>
</evidence>
<protein>
    <submittedName>
        <fullName evidence="1">Uncharacterized protein</fullName>
    </submittedName>
</protein>
<accession>A0A8S5N9R3</accession>
<dbReference type="EMBL" id="BK015115">
    <property type="protein sequence ID" value="DAD91517.1"/>
    <property type="molecule type" value="Genomic_DNA"/>
</dbReference>
<name>A0A8S5N9R3_9CAUD</name>
<proteinExistence type="predicted"/>
<organism evidence="1">
    <name type="scientific">Myoviridae sp. ctx322</name>
    <dbReference type="NCBI Taxonomy" id="2826711"/>
    <lineage>
        <taxon>Viruses</taxon>
        <taxon>Duplodnaviria</taxon>
        <taxon>Heunggongvirae</taxon>
        <taxon>Uroviricota</taxon>
        <taxon>Caudoviricetes</taxon>
    </lineage>
</organism>
<reference evidence="1" key="1">
    <citation type="journal article" date="2021" name="Proc. Natl. Acad. Sci. U.S.A.">
        <title>A Catalog of Tens of Thousands of Viruses from Human Metagenomes Reveals Hidden Associations with Chronic Diseases.</title>
        <authorList>
            <person name="Tisza M.J."/>
            <person name="Buck C.B."/>
        </authorList>
    </citation>
    <scope>NUCLEOTIDE SEQUENCE</scope>
    <source>
        <strain evidence="1">Ctx322</strain>
    </source>
</reference>
<sequence length="122" mass="14404">MENTTLEQYNTLVYEATKRIPSSYTLRNKEAFAIVCSELRKRLNTLVHFRIQAIYPIYVEYCKEELLEPYLQISFEKTQGRPGMLNDKELEELENFILGERGEEEIKHFPLITPMNAFLPLV</sequence>